<dbReference type="Gene3D" id="3.40.390.10">
    <property type="entry name" value="Collagenase (Catalytic Domain)"/>
    <property type="match status" value="1"/>
</dbReference>
<dbReference type="GO" id="GO:0008237">
    <property type="term" value="F:metallopeptidase activity"/>
    <property type="evidence" value="ECO:0007669"/>
    <property type="project" value="InterPro"/>
</dbReference>
<proteinExistence type="predicted"/>
<keyword evidence="2" id="KW-1185">Reference proteome</keyword>
<evidence type="ECO:0000313" key="3">
    <source>
        <dbReference type="WBParaSite" id="nRc.2.0.1.t34153-RA"/>
    </source>
</evidence>
<accession>A0A915K743</accession>
<keyword evidence="1" id="KW-0472">Membrane</keyword>
<organism evidence="2 3">
    <name type="scientific">Romanomermis culicivorax</name>
    <name type="common">Nematode worm</name>
    <dbReference type="NCBI Taxonomy" id="13658"/>
    <lineage>
        <taxon>Eukaryota</taxon>
        <taxon>Metazoa</taxon>
        <taxon>Ecdysozoa</taxon>
        <taxon>Nematoda</taxon>
        <taxon>Enoplea</taxon>
        <taxon>Dorylaimia</taxon>
        <taxon>Mermithida</taxon>
        <taxon>Mermithoidea</taxon>
        <taxon>Mermithidae</taxon>
        <taxon>Romanomermis</taxon>
    </lineage>
</organism>
<dbReference type="PROSITE" id="PS51257">
    <property type="entry name" value="PROKAR_LIPOPROTEIN"/>
    <property type="match status" value="1"/>
</dbReference>
<dbReference type="InterPro" id="IPR024079">
    <property type="entry name" value="MetalloPept_cat_dom_sf"/>
</dbReference>
<dbReference type="Proteomes" id="UP000887565">
    <property type="component" value="Unplaced"/>
</dbReference>
<dbReference type="AlphaFoldDB" id="A0A915K743"/>
<sequence>MQSKERNRTKGTLSFSSVPLVVTVGCSSFVGFQGKKQQMTLAKPGSRPGDHCVFEGHILHEMMHACIL</sequence>
<reference evidence="3" key="1">
    <citation type="submission" date="2022-11" db="UniProtKB">
        <authorList>
            <consortium name="WormBaseParasite"/>
        </authorList>
    </citation>
    <scope>IDENTIFICATION</scope>
</reference>
<name>A0A915K743_ROMCU</name>
<evidence type="ECO:0000256" key="1">
    <source>
        <dbReference type="SAM" id="Phobius"/>
    </source>
</evidence>
<dbReference type="WBParaSite" id="nRc.2.0.1.t34153-RA">
    <property type="protein sequence ID" value="nRc.2.0.1.t34153-RA"/>
    <property type="gene ID" value="nRc.2.0.1.g34153"/>
</dbReference>
<feature type="transmembrane region" description="Helical" evidence="1">
    <location>
        <begin position="12"/>
        <end position="32"/>
    </location>
</feature>
<evidence type="ECO:0000313" key="2">
    <source>
        <dbReference type="Proteomes" id="UP000887565"/>
    </source>
</evidence>
<keyword evidence="1" id="KW-1133">Transmembrane helix</keyword>
<protein>
    <submittedName>
        <fullName evidence="3">Lipoprotein</fullName>
    </submittedName>
</protein>
<keyword evidence="1" id="KW-0812">Transmembrane</keyword>